<feature type="transmembrane region" description="Helical" evidence="7">
    <location>
        <begin position="168"/>
        <end position="186"/>
    </location>
</feature>
<sequence>MSTSISSRLKWGFLPKRRIVDEEPSGTIVAQSAESESDVDDKASEDVNAKETEDNLQEKKVQPELESKELQLEYRDEKNRRWWNFFDEYEYRVQTSTKKKQKWFKWFHEDDTPEERRLILKLDILLAFYSLAAYWVKYLDQTNLNNAYVAGLKEDLGMKGNDLVNTQVMFTIGNIVFQLPFMYLLYGAPLSYILPSLDIVWSIITICLSQVHTVPQLKALRFLIGCLESPSYFSYQFLFGSWYKSYECSRRSMIFYLGQYLGLLTSSLLSGSIVRTLNDARGMASWRWIFIIDGVISIAVGAIGYYSIPGTPRDCYSIFLTDDEIRLARKRLEVNQTGSRPETGKSEEPMYKSFLSLDLWKSILNSWEIYVLIVFNVFCWNNNNGTSGAYLLWLKAQGYTEGRLQDLGALTPGLGLLWLFLICTYADLFKSRWSAIIISQALNITGNALLAAWNIPKGAKWFAWCLQYFGWAMAPVLYSWQNDICRRDARKRSVILVSMNILAQTTTAFMAVIVWKTVDQPRYQKGFIFTACCAASLSLWTFVVLWFYKKDEKKTAAERGIIVYNSAIEELDPAKLEKRQEEVI</sequence>
<evidence type="ECO:0000256" key="4">
    <source>
        <dbReference type="ARBA" id="ARBA00022989"/>
    </source>
</evidence>
<name>A0ABP0EGY6_9ASCO</name>
<evidence type="ECO:0000256" key="6">
    <source>
        <dbReference type="SAM" id="MobiDB-lite"/>
    </source>
</evidence>
<feature type="transmembrane region" description="Helical" evidence="7">
    <location>
        <begin position="527"/>
        <end position="548"/>
    </location>
</feature>
<keyword evidence="9" id="KW-1185">Reference proteome</keyword>
<gene>
    <name evidence="8" type="primary">SEO1</name>
    <name evidence="8" type="ORF">CAAN4_F00298</name>
</gene>
<dbReference type="InterPro" id="IPR036259">
    <property type="entry name" value="MFS_trans_sf"/>
</dbReference>
<evidence type="ECO:0000313" key="9">
    <source>
        <dbReference type="Proteomes" id="UP001497600"/>
    </source>
</evidence>
<dbReference type="Pfam" id="PF07690">
    <property type="entry name" value="MFS_1"/>
    <property type="match status" value="1"/>
</dbReference>
<dbReference type="SUPFAM" id="SSF103473">
    <property type="entry name" value="MFS general substrate transporter"/>
    <property type="match status" value="1"/>
</dbReference>
<evidence type="ECO:0000256" key="2">
    <source>
        <dbReference type="ARBA" id="ARBA00022448"/>
    </source>
</evidence>
<dbReference type="PANTHER" id="PTHR43791:SF15">
    <property type="entry name" value="TRANSPORTER SEO1-RELATED"/>
    <property type="match status" value="1"/>
</dbReference>
<keyword evidence="2" id="KW-0813">Transport</keyword>
<evidence type="ECO:0000313" key="8">
    <source>
        <dbReference type="EMBL" id="CAK7910971.1"/>
    </source>
</evidence>
<proteinExistence type="predicted"/>
<reference evidence="8 9" key="1">
    <citation type="submission" date="2024-01" db="EMBL/GenBank/DDBJ databases">
        <authorList>
            <consortium name="Genoscope - CEA"/>
            <person name="William W."/>
        </authorList>
    </citation>
    <scope>NUCLEOTIDE SEQUENCE [LARGE SCALE GENOMIC DNA]</scope>
    <source>
        <strain evidence="8 9">29B2s-10</strain>
    </source>
</reference>
<feature type="transmembrane region" description="Helical" evidence="7">
    <location>
        <begin position="493"/>
        <end position="515"/>
    </location>
</feature>
<evidence type="ECO:0000256" key="1">
    <source>
        <dbReference type="ARBA" id="ARBA00004141"/>
    </source>
</evidence>
<evidence type="ECO:0000256" key="5">
    <source>
        <dbReference type="ARBA" id="ARBA00023136"/>
    </source>
</evidence>
<protein>
    <submittedName>
        <fullName evidence="8">Probable transporter Seo1p</fullName>
    </submittedName>
</protein>
<keyword evidence="5 7" id="KW-0472">Membrane</keyword>
<feature type="transmembrane region" description="Helical" evidence="7">
    <location>
        <begin position="286"/>
        <end position="308"/>
    </location>
</feature>
<feature type="transmembrane region" description="Helical" evidence="7">
    <location>
        <begin position="461"/>
        <end position="481"/>
    </location>
</feature>
<feature type="region of interest" description="Disordered" evidence="6">
    <location>
        <begin position="24"/>
        <end position="62"/>
    </location>
</feature>
<feature type="transmembrane region" description="Helical" evidence="7">
    <location>
        <begin position="254"/>
        <end position="274"/>
    </location>
</feature>
<dbReference type="Gene3D" id="1.20.1250.20">
    <property type="entry name" value="MFS general substrate transporter like domains"/>
    <property type="match status" value="1"/>
</dbReference>
<keyword evidence="4 7" id="KW-1133">Transmembrane helix</keyword>
<dbReference type="Proteomes" id="UP001497600">
    <property type="component" value="Chromosome F"/>
</dbReference>
<feature type="transmembrane region" description="Helical" evidence="7">
    <location>
        <begin position="407"/>
        <end position="426"/>
    </location>
</feature>
<dbReference type="PANTHER" id="PTHR43791">
    <property type="entry name" value="PERMEASE-RELATED"/>
    <property type="match status" value="1"/>
</dbReference>
<evidence type="ECO:0000256" key="3">
    <source>
        <dbReference type="ARBA" id="ARBA00022692"/>
    </source>
</evidence>
<dbReference type="EMBL" id="OZ004258">
    <property type="protein sequence ID" value="CAK7910971.1"/>
    <property type="molecule type" value="Genomic_DNA"/>
</dbReference>
<comment type="subcellular location">
    <subcellularLocation>
        <location evidence="1">Membrane</location>
        <topology evidence="1">Multi-pass membrane protein</topology>
    </subcellularLocation>
</comment>
<keyword evidence="3 7" id="KW-0812">Transmembrane</keyword>
<dbReference type="InterPro" id="IPR011701">
    <property type="entry name" value="MFS"/>
</dbReference>
<evidence type="ECO:0000256" key="7">
    <source>
        <dbReference type="SAM" id="Phobius"/>
    </source>
</evidence>
<organism evidence="8 9">
    <name type="scientific">[Candida] anglica</name>
    <dbReference type="NCBI Taxonomy" id="148631"/>
    <lineage>
        <taxon>Eukaryota</taxon>
        <taxon>Fungi</taxon>
        <taxon>Dikarya</taxon>
        <taxon>Ascomycota</taxon>
        <taxon>Saccharomycotina</taxon>
        <taxon>Pichiomycetes</taxon>
        <taxon>Debaryomycetaceae</taxon>
        <taxon>Kurtzmaniella</taxon>
    </lineage>
</organism>
<feature type="compositionally biased region" description="Basic and acidic residues" evidence="6">
    <location>
        <begin position="40"/>
        <end position="62"/>
    </location>
</feature>
<accession>A0ABP0EGY6</accession>